<evidence type="ECO:0000313" key="10">
    <source>
        <dbReference type="EMBL" id="VFR02957.1"/>
    </source>
</evidence>
<organism evidence="10 11">
    <name type="scientific">Cuscuta campestris</name>
    <dbReference type="NCBI Taxonomy" id="132261"/>
    <lineage>
        <taxon>Eukaryota</taxon>
        <taxon>Viridiplantae</taxon>
        <taxon>Streptophyta</taxon>
        <taxon>Embryophyta</taxon>
        <taxon>Tracheophyta</taxon>
        <taxon>Spermatophyta</taxon>
        <taxon>Magnoliopsida</taxon>
        <taxon>eudicotyledons</taxon>
        <taxon>Gunneridae</taxon>
        <taxon>Pentapetalae</taxon>
        <taxon>asterids</taxon>
        <taxon>lamiids</taxon>
        <taxon>Solanales</taxon>
        <taxon>Convolvulaceae</taxon>
        <taxon>Cuscuteae</taxon>
        <taxon>Cuscuta</taxon>
        <taxon>Cuscuta subgen. Grammica</taxon>
        <taxon>Cuscuta sect. Cleistogrammica</taxon>
    </lineage>
</organism>
<name>A0A484NSF0_9ASTE</name>
<dbReference type="InterPro" id="IPR055197">
    <property type="entry name" value="PHDvar_NSD"/>
</dbReference>
<dbReference type="GO" id="GO:0006338">
    <property type="term" value="P:chromatin remodeling"/>
    <property type="evidence" value="ECO:0007669"/>
    <property type="project" value="UniProtKB-ARBA"/>
</dbReference>
<dbReference type="FunFam" id="1.25.40.10:FF:000196">
    <property type="entry name" value="Pentatricopeptide repeat-containing protein At4g14850"/>
    <property type="match status" value="1"/>
</dbReference>
<dbReference type="CDD" id="cd15566">
    <property type="entry name" value="PHD3_NSD"/>
    <property type="match status" value="1"/>
</dbReference>
<keyword evidence="3" id="KW-0677">Repeat</keyword>
<evidence type="ECO:0000256" key="8">
    <source>
        <dbReference type="SAM" id="MobiDB-lite"/>
    </source>
</evidence>
<evidence type="ECO:0000256" key="5">
    <source>
        <dbReference type="ARBA" id="ARBA00022833"/>
    </source>
</evidence>
<feature type="domain" description="Zinc finger PHD-type" evidence="9">
    <location>
        <begin position="360"/>
        <end position="424"/>
    </location>
</feature>
<evidence type="ECO:0000313" key="11">
    <source>
        <dbReference type="Proteomes" id="UP000595140"/>
    </source>
</evidence>
<keyword evidence="4" id="KW-0863">Zinc-finger</keyword>
<evidence type="ECO:0000259" key="9">
    <source>
        <dbReference type="SMART" id="SM00249"/>
    </source>
</evidence>
<gene>
    <name evidence="10" type="ORF">CCAM_LOCUS44732</name>
</gene>
<dbReference type="Pfam" id="PF22908">
    <property type="entry name" value="PHD_NSD"/>
    <property type="match status" value="1"/>
</dbReference>
<dbReference type="OrthoDB" id="21264at2759"/>
<dbReference type="Pfam" id="PF26055">
    <property type="entry name" value="Mtase_EDM2"/>
    <property type="match status" value="1"/>
</dbReference>
<keyword evidence="2" id="KW-0479">Metal-binding</keyword>
<keyword evidence="11" id="KW-1185">Reference proteome</keyword>
<evidence type="ECO:0000256" key="6">
    <source>
        <dbReference type="ARBA" id="ARBA00023242"/>
    </source>
</evidence>
<dbReference type="Pfam" id="PF01535">
    <property type="entry name" value="PPR"/>
    <property type="match status" value="9"/>
</dbReference>
<dbReference type="PANTHER" id="PTHR46235">
    <property type="entry name" value="PHD FINGER-CONTAINING PROTEIN DDB_G0268158"/>
    <property type="match status" value="1"/>
</dbReference>
<dbReference type="InterPro" id="IPR002885">
    <property type="entry name" value="PPR_rpt"/>
</dbReference>
<accession>A0A484NSF0</accession>
<dbReference type="FunFam" id="1.25.40.10:FF:000144">
    <property type="entry name" value="Pentatricopeptide repeat-containing protein, mitochondrial"/>
    <property type="match status" value="1"/>
</dbReference>
<dbReference type="Pfam" id="PF13041">
    <property type="entry name" value="PPR_2"/>
    <property type="match status" value="1"/>
</dbReference>
<feature type="repeat" description="PPR" evidence="7">
    <location>
        <begin position="1024"/>
        <end position="1058"/>
    </location>
</feature>
<reference evidence="10 11" key="1">
    <citation type="submission" date="2018-04" db="EMBL/GenBank/DDBJ databases">
        <authorList>
            <person name="Vogel A."/>
        </authorList>
    </citation>
    <scope>NUCLEOTIDE SEQUENCE [LARGE SCALE GENOMIC DNA]</scope>
</reference>
<dbReference type="InterPro" id="IPR013083">
    <property type="entry name" value="Znf_RING/FYVE/PHD"/>
</dbReference>
<dbReference type="Pfam" id="PF20431">
    <property type="entry name" value="E_motif"/>
    <property type="match status" value="1"/>
</dbReference>
<keyword evidence="6" id="KW-0539">Nucleus</keyword>
<dbReference type="GO" id="GO:0008270">
    <property type="term" value="F:zinc ion binding"/>
    <property type="evidence" value="ECO:0007669"/>
    <property type="project" value="UniProtKB-KW"/>
</dbReference>
<dbReference type="Pfam" id="PF12047">
    <property type="entry name" value="DNMT1-RFD"/>
    <property type="match status" value="1"/>
</dbReference>
<dbReference type="InterPro" id="IPR011990">
    <property type="entry name" value="TPR-like_helical_dom_sf"/>
</dbReference>
<evidence type="ECO:0000256" key="7">
    <source>
        <dbReference type="PROSITE-ProRule" id="PRU00708"/>
    </source>
</evidence>
<dbReference type="FunFam" id="1.25.40.10:FF:000280">
    <property type="entry name" value="Pentatricopeptide repeat-containing protein"/>
    <property type="match status" value="1"/>
</dbReference>
<comment type="subcellular location">
    <subcellularLocation>
        <location evidence="1">Nucleus</location>
    </subcellularLocation>
</comment>
<dbReference type="Proteomes" id="UP000595140">
    <property type="component" value="Unassembled WGS sequence"/>
</dbReference>
<evidence type="ECO:0000256" key="3">
    <source>
        <dbReference type="ARBA" id="ARBA00022737"/>
    </source>
</evidence>
<feature type="region of interest" description="Disordered" evidence="8">
    <location>
        <begin position="202"/>
        <end position="221"/>
    </location>
</feature>
<dbReference type="EMBL" id="OOIL02006841">
    <property type="protein sequence ID" value="VFR02957.1"/>
    <property type="molecule type" value="Genomic_DNA"/>
</dbReference>
<dbReference type="NCBIfam" id="TIGR00756">
    <property type="entry name" value="PPR"/>
    <property type="match status" value="4"/>
</dbReference>
<dbReference type="InterPro" id="IPR055198">
    <property type="entry name" value="NSD_PHD"/>
</dbReference>
<feature type="repeat" description="PPR" evidence="7">
    <location>
        <begin position="1358"/>
        <end position="1392"/>
    </location>
</feature>
<evidence type="ECO:0000256" key="4">
    <source>
        <dbReference type="ARBA" id="ARBA00022771"/>
    </source>
</evidence>
<dbReference type="GO" id="GO:0016070">
    <property type="term" value="P:RNA metabolic process"/>
    <property type="evidence" value="ECO:0007669"/>
    <property type="project" value="UniProtKB-ARBA"/>
</dbReference>
<evidence type="ECO:0000256" key="2">
    <source>
        <dbReference type="ARBA" id="ARBA00022723"/>
    </source>
</evidence>
<dbReference type="InterPro" id="IPR046848">
    <property type="entry name" value="E_motif"/>
</dbReference>
<feature type="repeat" description="PPR" evidence="7">
    <location>
        <begin position="1227"/>
        <end position="1261"/>
    </location>
</feature>
<feature type="repeat" description="PPR" evidence="7">
    <location>
        <begin position="1459"/>
        <end position="1493"/>
    </location>
</feature>
<dbReference type="PANTHER" id="PTHR46235:SF13">
    <property type="entry name" value="EDM2-LIKE PROTEIN1"/>
    <property type="match status" value="1"/>
</dbReference>
<sequence length="1664" mass="187311">MASSEDEGEIVPECITNYLFYDSNGIPASFALLPLQWDASSGGSDSSSTHLFICGVEDEGIQKIYKKVVAWKFEFSYHQPEIYVLLPKYNIWVKLLKPKKSYEVLIKPALTVVHCLNFVKYNPLGSREALWNHIKKTFSAYEVLPCEDDLLKHLSVLRDTALRDKDVSKSQYLAGFLEETSMDHTGACEVYKASKRQKFIVDEDNSSSDDGDDGDHDDADDDDEEDAIFDHVCALCDNGGELLCCEGRCIRSFHPTIESGADSLCESLGYTSQRVEAIQKFICKNCQYGRHQCFACGLLGCSDNSSGAAEVFQCVSATCGHFYHPKCVSGLVYPSDKAQAKKFEKEIADGEPFTCPAHKCVSCKQGEDKKVHELQFAVCRRCPKAYHRKCLPRSITFADSQEGDGRAWDGLLPGRILIYCMEHKMIPAIGTPRRDHILFPYEDRKDKQNSGQMPGKETVLSDRRSKIYGGLKRTVEGEHEKQVQRFSGEQIKRDRIPLKVAQMLPSRSSFLKIPKITIKRAGIDISKSREAVPMRLISKEQNVVKNEMTVKENSEWPLRDETKKRIFALVESVDSSFDEHEYIMDHKRKSIHTFSSRFDDAKTITEVKVERAVQAVRAALRKLEEGHSIEDAKAICEPGVLRHVFKWKKNLGSYIAPFLNGMRYTSFGRHFTKLAKLKEIVNRLRWYVQDGDMIVDFCCGSNDFSILMKEELQRMGKVCQFKNYDLIRPKNDFNFERRNWLSVEVGELPEGSNLIMGLNPPFANAYEFLNQALKFRPKLLIVTVPKSTKRLDKRKDPYDIVWEDEEILAGKSFYLPGSLDVHDHQIEGWNKKSPPLYLWSRPDWTAVHKALALKHGHIAEPDQHVNEAGTPGFSNVIGGGYRRWSRPPDIISFCESAQSLRQIQQTHAQAVLHGVLPASISVSAALILRYALFGSSRKTCQILFSQSAGFALSPFLHNTLIRAHGMLGVCCRDGFLVYNEMFRRGVMPDDHTFPFVLKLCSDLLEVRKGLEAHGMLLKLSFDSDVYVNNTLLSFYGSCGDSLAARKVFDEMPEKDLVSWNSVIRVFSDNSCWFDALKVFKEMFSASEVKPNNVTVVSTLPVCAALEDSKVGRGVHCYIFKVGLDTQLSIGNALIDAYGKCREVEASRRVFDEMTERNDVTWNAIIVILGYNGCYEQAFSSLRLMIYEPVDLNSTTISSVLPILAELGYFCKGREVHGFSVRMGLDRDVFVSNSLIDMYSKSGHSTKASNVFHNMDKKNAISFNAMIANFAQNSLQQEAIALVREMQAQGENLTSVTFTNLLPACARLAYICPGKEIHAKSLRCGCASDLFLSNALIDMYSKCGFLNLARNVFDISLKDEVSYNTLIVGYSLTNDWKVSLSLFSEMGQLGMKHDTVSFVGALSACSNASEIKKGKEIHGFAVRRTFHSHQFVANSLLDLYTKCGQIDISRRIFDRMSHRDAASWNTMVLGYGMIGQVQTAIDLFESMRDDGVKYDSVSYIAVLSACSHGGLIEQGRRFFDEMIACNDIKPTEKHYANMVDLLGRCGLVDEAVHLVQSLPIEADANVWGALLGACRLHGKLDLGCWAADQLLKLKPNHSGYYALLSNMYADAGRWKDADRVRELMKVKGVKKMPGCSWVQMQDQVYAFIAGERFEQLGSHFVGREV</sequence>
<feature type="domain" description="Zinc finger PHD-type" evidence="9">
    <location>
        <begin position="292"/>
        <end position="359"/>
    </location>
</feature>
<dbReference type="Pfam" id="PF23004">
    <property type="entry name" value="PHDvar_NSD"/>
    <property type="match status" value="1"/>
</dbReference>
<dbReference type="Gene3D" id="1.25.40.10">
    <property type="entry name" value="Tetratricopeptide repeat domain"/>
    <property type="match status" value="5"/>
</dbReference>
<dbReference type="InterPro" id="IPR001965">
    <property type="entry name" value="Znf_PHD"/>
</dbReference>
<keyword evidence="5" id="KW-0862">Zinc</keyword>
<proteinExistence type="predicted"/>
<dbReference type="CDD" id="cd15565">
    <property type="entry name" value="PHD2_NSD"/>
    <property type="match status" value="1"/>
</dbReference>
<dbReference type="GO" id="GO:0005634">
    <property type="term" value="C:nucleus"/>
    <property type="evidence" value="ECO:0007669"/>
    <property type="project" value="UniProtKB-SubCell"/>
</dbReference>
<feature type="repeat" description="PPR" evidence="7">
    <location>
        <begin position="1494"/>
        <end position="1528"/>
    </location>
</feature>
<evidence type="ECO:0000256" key="1">
    <source>
        <dbReference type="ARBA" id="ARBA00004123"/>
    </source>
</evidence>
<dbReference type="Gene3D" id="3.30.40.10">
    <property type="entry name" value="Zinc/RING finger domain, C3HC4 (zinc finger)"/>
    <property type="match status" value="2"/>
</dbReference>
<feature type="domain" description="Zinc finger PHD-type" evidence="9">
    <location>
        <begin position="232"/>
        <end position="287"/>
    </location>
</feature>
<protein>
    <recommendedName>
        <fullName evidence="9">Zinc finger PHD-type domain-containing protein</fullName>
    </recommendedName>
</protein>
<dbReference type="SMART" id="SM00249">
    <property type="entry name" value="PHD"/>
    <property type="match status" value="3"/>
</dbReference>
<dbReference type="FunFam" id="1.25.40.10:FF:000344">
    <property type="entry name" value="Pentatricopeptide repeat-containing protein"/>
    <property type="match status" value="1"/>
</dbReference>
<dbReference type="PROSITE" id="PS51375">
    <property type="entry name" value="PPR"/>
    <property type="match status" value="5"/>
</dbReference>
<dbReference type="InterPro" id="IPR058939">
    <property type="entry name" value="Mtase_EDM2"/>
</dbReference>
<dbReference type="InterPro" id="IPR022702">
    <property type="entry name" value="Cytosine_MeTrfase1_RFD"/>
</dbReference>